<accession>A0ABS1I906</accession>
<evidence type="ECO:0000313" key="1">
    <source>
        <dbReference type="EMBL" id="MBK4723538.1"/>
    </source>
</evidence>
<comment type="caution">
    <text evidence="1">The sequence shown here is derived from an EMBL/GenBank/DDBJ whole genome shotgun (WGS) entry which is preliminary data.</text>
</comment>
<gene>
    <name evidence="1" type="ORF">JJL56_32370</name>
</gene>
<sequence>MPILPTDDFGERIQALHPNSPQAVPIDAGSHASLPFSAKARVVRVVATTHCFLAFGPPGVTATPADHYLPAYAPEYFSVLPGETIAATRAAGDGTLHLSEMQ</sequence>
<name>A0ABS1I906_9PROT</name>
<dbReference type="EMBL" id="JAEPIV010000068">
    <property type="protein sequence ID" value="MBK4723538.1"/>
    <property type="molecule type" value="Genomic_DNA"/>
</dbReference>
<protein>
    <submittedName>
        <fullName evidence="1">Uncharacterized protein</fullName>
    </submittedName>
</protein>
<evidence type="ECO:0000313" key="2">
    <source>
        <dbReference type="Proteomes" id="UP000654452"/>
    </source>
</evidence>
<organism evidence="1 2">
    <name type="scientific">Azospirillum aestuarii</name>
    <dbReference type="NCBI Taxonomy" id="2802052"/>
    <lineage>
        <taxon>Bacteria</taxon>
        <taxon>Pseudomonadati</taxon>
        <taxon>Pseudomonadota</taxon>
        <taxon>Alphaproteobacteria</taxon>
        <taxon>Rhodospirillales</taxon>
        <taxon>Azospirillaceae</taxon>
        <taxon>Azospirillum</taxon>
    </lineage>
</organism>
<dbReference type="RefSeq" id="WP_200487873.1">
    <property type="nucleotide sequence ID" value="NZ_JAEPIV010000068.1"/>
</dbReference>
<proteinExistence type="predicted"/>
<reference evidence="1 2" key="1">
    <citation type="submission" date="2021-01" db="EMBL/GenBank/DDBJ databases">
        <title>Azospirillum sp. YIM DDC1 draft genome.</title>
        <authorList>
            <person name="Wang Y.-X."/>
        </authorList>
    </citation>
    <scope>NUCLEOTIDE SEQUENCE [LARGE SCALE GENOMIC DNA]</scope>
    <source>
        <strain evidence="1 2">YIM DDC1</strain>
    </source>
</reference>
<dbReference type="Proteomes" id="UP000654452">
    <property type="component" value="Unassembled WGS sequence"/>
</dbReference>
<keyword evidence="2" id="KW-1185">Reference proteome</keyword>